<name>A0A858RC81_9BACT</name>
<dbReference type="EMBL" id="CP051774">
    <property type="protein sequence ID" value="QJE94397.1"/>
    <property type="molecule type" value="Genomic_DNA"/>
</dbReference>
<dbReference type="AlphaFoldDB" id="A0A858RC81"/>
<evidence type="ECO:0000313" key="2">
    <source>
        <dbReference type="Proteomes" id="UP000501812"/>
    </source>
</evidence>
<sequence length="407" mass="45081">MRSSRIYPLLLAALIVAGGSAGYLLGKPKDGSKITTASIAGDATHASEPKDASDDASSKKAALSVIAKLKADDPTGRDTGKQIAAWEKIRGFTVEECLAALDADGEKATPTTQNEAAFMLYFRLAELDPHLALKRAGGLASPLDGHFMRPIFAAWFRKDPEAAYSEASKLPDSLRENLRITEMMYSTLLSMPPDEMMKRAEGKDPEVRQNLIAAMAELSARDPAQRDAFLKRLEGYGGDERYYGMRTLLRTWAAKDPAAVLENWDSYQFQDRPGQGTTRDEIIGRWAFKNAPEALGWMDTHPDKVQFSQQVDAFRRWTDRDRAAADQWLEGRAEPQAIAAEMVKQKHANLLRSGHMYGEQYKEKHFDQARGYYRVWSKADPDGAAQWLSGIDAASAASIKGNADESR</sequence>
<reference evidence="1 2" key="1">
    <citation type="submission" date="2020-04" db="EMBL/GenBank/DDBJ databases">
        <title>Luteolibacter sp. G-1-1-1 isolated from soil.</title>
        <authorList>
            <person name="Dahal R.H."/>
        </authorList>
    </citation>
    <scope>NUCLEOTIDE SEQUENCE [LARGE SCALE GENOMIC DNA]</scope>
    <source>
        <strain evidence="1 2">G-1-1-1</strain>
    </source>
</reference>
<protein>
    <recommendedName>
        <fullName evidence="3">DUF4034 domain-containing protein</fullName>
    </recommendedName>
</protein>
<dbReference type="Proteomes" id="UP000501812">
    <property type="component" value="Chromosome"/>
</dbReference>
<organism evidence="1 2">
    <name type="scientific">Luteolibacter luteus</name>
    <dbReference type="NCBI Taxonomy" id="2728835"/>
    <lineage>
        <taxon>Bacteria</taxon>
        <taxon>Pseudomonadati</taxon>
        <taxon>Verrucomicrobiota</taxon>
        <taxon>Verrucomicrobiia</taxon>
        <taxon>Verrucomicrobiales</taxon>
        <taxon>Verrucomicrobiaceae</taxon>
        <taxon>Luteolibacter</taxon>
    </lineage>
</organism>
<proteinExistence type="predicted"/>
<dbReference type="KEGG" id="luo:HHL09_00880"/>
<accession>A0A858RC81</accession>
<evidence type="ECO:0008006" key="3">
    <source>
        <dbReference type="Google" id="ProtNLM"/>
    </source>
</evidence>
<keyword evidence="2" id="KW-1185">Reference proteome</keyword>
<dbReference type="RefSeq" id="WP_169452618.1">
    <property type="nucleotide sequence ID" value="NZ_CP051774.1"/>
</dbReference>
<evidence type="ECO:0000313" key="1">
    <source>
        <dbReference type="EMBL" id="QJE94397.1"/>
    </source>
</evidence>
<gene>
    <name evidence="1" type="ORF">HHL09_00880</name>
</gene>